<keyword evidence="1" id="KW-1133">Transmembrane helix</keyword>
<sequence length="129" mass="14318">MVAIVTGLIPILHTAVDSMEKDFHCNSTDSSCIKACFNTHFDNAIVMAWHFLFILLVLSVLLMELFSSHLRSPFQKKKERDMASQSEQASVTDPTMTIGGRMMIDLHKSKSSGGFVRVCRVRVALLASA</sequence>
<evidence type="ECO:0000259" key="2">
    <source>
        <dbReference type="Pfam" id="PF00029"/>
    </source>
</evidence>
<reference evidence="3" key="2">
    <citation type="submission" date="2025-09" db="UniProtKB">
        <authorList>
            <consortium name="Ensembl"/>
        </authorList>
    </citation>
    <scope>IDENTIFICATION</scope>
</reference>
<feature type="domain" description="Connexin N-terminal" evidence="2">
    <location>
        <begin position="19"/>
        <end position="91"/>
    </location>
</feature>
<protein>
    <recommendedName>
        <fullName evidence="2">Connexin N-terminal domain-containing protein</fullName>
    </recommendedName>
</protein>
<accession>A0A9J7ZN98</accession>
<dbReference type="Ensembl" id="ENSCCRT00000152088.1">
    <property type="protein sequence ID" value="ENSCCRP00000134594.1"/>
    <property type="gene ID" value="ENSCCRG00000074365.1"/>
</dbReference>
<reference evidence="3" key="1">
    <citation type="submission" date="2025-08" db="UniProtKB">
        <authorList>
            <consortium name="Ensembl"/>
        </authorList>
    </citation>
    <scope>IDENTIFICATION</scope>
</reference>
<dbReference type="InterPro" id="IPR013092">
    <property type="entry name" value="Connexin_N"/>
</dbReference>
<keyword evidence="4" id="KW-1185">Reference proteome</keyword>
<evidence type="ECO:0000256" key="1">
    <source>
        <dbReference type="SAM" id="Phobius"/>
    </source>
</evidence>
<evidence type="ECO:0000313" key="4">
    <source>
        <dbReference type="Proteomes" id="UP001108240"/>
    </source>
</evidence>
<proteinExistence type="predicted"/>
<keyword evidence="1" id="KW-0472">Membrane</keyword>
<organism evidence="3 4">
    <name type="scientific">Cyprinus carpio carpio</name>
    <dbReference type="NCBI Taxonomy" id="630221"/>
    <lineage>
        <taxon>Eukaryota</taxon>
        <taxon>Metazoa</taxon>
        <taxon>Chordata</taxon>
        <taxon>Craniata</taxon>
        <taxon>Vertebrata</taxon>
        <taxon>Euteleostomi</taxon>
        <taxon>Actinopterygii</taxon>
        <taxon>Neopterygii</taxon>
        <taxon>Teleostei</taxon>
        <taxon>Ostariophysi</taxon>
        <taxon>Cypriniformes</taxon>
        <taxon>Cyprinidae</taxon>
        <taxon>Cyprininae</taxon>
        <taxon>Cyprinus</taxon>
    </lineage>
</organism>
<dbReference type="InterPro" id="IPR038359">
    <property type="entry name" value="Connexin_N_sf"/>
</dbReference>
<feature type="transmembrane region" description="Helical" evidence="1">
    <location>
        <begin position="47"/>
        <end position="67"/>
    </location>
</feature>
<keyword evidence="1" id="KW-0812">Transmembrane</keyword>
<dbReference type="Proteomes" id="UP001108240">
    <property type="component" value="Unplaced"/>
</dbReference>
<evidence type="ECO:0000313" key="3">
    <source>
        <dbReference type="Ensembl" id="ENSCCRP00000134594.1"/>
    </source>
</evidence>
<dbReference type="Pfam" id="PF00029">
    <property type="entry name" value="Connexin"/>
    <property type="match status" value="1"/>
</dbReference>
<name>A0A9J7ZN98_CYPCA</name>
<dbReference type="Gene3D" id="1.20.1440.80">
    <property type="entry name" value="Gap junction channel protein cysteine-rich domain"/>
    <property type="match status" value="1"/>
</dbReference>
<dbReference type="AlphaFoldDB" id="A0A9J7ZN98"/>